<dbReference type="Proteomes" id="UP000093309">
    <property type="component" value="Unassembled WGS sequence"/>
</dbReference>
<dbReference type="AlphaFoldDB" id="A0A1C1A638"/>
<evidence type="ECO:0000256" key="1">
    <source>
        <dbReference type="SAM" id="MobiDB-lite"/>
    </source>
</evidence>
<comment type="caution">
    <text evidence="2">The sequence shown here is derived from an EMBL/GenBank/DDBJ whole genome shotgun (WGS) entry which is preliminary data.</text>
</comment>
<feature type="region of interest" description="Disordered" evidence="1">
    <location>
        <begin position="60"/>
        <end position="137"/>
    </location>
</feature>
<organism evidence="2 3">
    <name type="scientific">Paenibacillus pectinilyticus</name>
    <dbReference type="NCBI Taxonomy" id="512399"/>
    <lineage>
        <taxon>Bacteria</taxon>
        <taxon>Bacillati</taxon>
        <taxon>Bacillota</taxon>
        <taxon>Bacilli</taxon>
        <taxon>Bacillales</taxon>
        <taxon>Paenibacillaceae</taxon>
        <taxon>Paenibacillus</taxon>
    </lineage>
</organism>
<accession>A0A1C1A638</accession>
<dbReference type="STRING" id="512399.A8709_10140"/>
<proteinExistence type="predicted"/>
<feature type="compositionally biased region" description="Polar residues" evidence="1">
    <location>
        <begin position="92"/>
        <end position="114"/>
    </location>
</feature>
<feature type="compositionally biased region" description="Low complexity" evidence="1">
    <location>
        <begin position="64"/>
        <end position="91"/>
    </location>
</feature>
<dbReference type="EMBL" id="LYPC01000012">
    <property type="protein sequence ID" value="OCT15971.1"/>
    <property type="molecule type" value="Genomic_DNA"/>
</dbReference>
<sequence length="313" mass="33867">MNQDQFVVTFRYPHAFGVIRKLFEEGVVRMGSRRKFATVVGRVIVISMVSVLVGCSAHQADVRSTSSNTPTPSPVTSPTTGSTTQPTPGVTASPSPEPVSTGSSPTANPTSQPTLPAPTAKPQVTGSPKPVPVATAPNFATPVDAQKVIEARAQEAITAIKDKDMTRLASLVHPQLGVQFSPYSYIRTATDIQVQASNLAALWASTSLTHWGTLDGSGDPIDLTFPNYWAKFVYNANFAGAPQISYNTILGKGNMINNVFNVYPTSAYITVEYYFPGFNPQYQGMDWTSLRIIFAYASSQWYLVAIDHDQHTI</sequence>
<protein>
    <submittedName>
        <fullName evidence="2">Uncharacterized protein</fullName>
    </submittedName>
</protein>
<evidence type="ECO:0000313" key="2">
    <source>
        <dbReference type="EMBL" id="OCT15971.1"/>
    </source>
</evidence>
<gene>
    <name evidence="2" type="ORF">A8709_10140</name>
</gene>
<name>A0A1C1A638_9BACL</name>
<evidence type="ECO:0000313" key="3">
    <source>
        <dbReference type="Proteomes" id="UP000093309"/>
    </source>
</evidence>
<keyword evidence="3" id="KW-1185">Reference proteome</keyword>
<reference evidence="3" key="1">
    <citation type="submission" date="2016-05" db="EMBL/GenBank/DDBJ databases">
        <title>Paenibacillus oryzae. sp. nov., isolated from the rice root.</title>
        <authorList>
            <person name="Zhang J."/>
            <person name="Zhang X."/>
        </authorList>
    </citation>
    <scope>NUCLEOTIDE SEQUENCE [LARGE SCALE GENOMIC DNA]</scope>
    <source>
        <strain evidence="3">KCTC13222</strain>
    </source>
</reference>